<sequence>MNSPFVEKDYAKSPGAKWDLEKKVWYIPDGA</sequence>
<dbReference type="STRING" id="358681.BBR47_46330"/>
<evidence type="ECO:0000313" key="3">
    <source>
        <dbReference type="Proteomes" id="UP000001877"/>
    </source>
</evidence>
<name>C0ZJN5_BREBN</name>
<evidence type="ECO:0000313" key="2">
    <source>
        <dbReference type="EMBL" id="BAH45610.1"/>
    </source>
</evidence>
<proteinExistence type="predicted"/>
<keyword evidence="3" id="KW-1185">Reference proteome</keyword>
<feature type="domain" description="DUF5710" evidence="1">
    <location>
        <begin position="4"/>
        <end position="31"/>
    </location>
</feature>
<organism evidence="2 3">
    <name type="scientific">Brevibacillus brevis (strain 47 / JCM 6285 / NBRC 100599)</name>
    <dbReference type="NCBI Taxonomy" id="358681"/>
    <lineage>
        <taxon>Bacteria</taxon>
        <taxon>Bacillati</taxon>
        <taxon>Bacillota</taxon>
        <taxon>Bacilli</taxon>
        <taxon>Bacillales</taxon>
        <taxon>Paenibacillaceae</taxon>
        <taxon>Brevibacillus</taxon>
    </lineage>
</organism>
<dbReference type="Proteomes" id="UP000001877">
    <property type="component" value="Chromosome"/>
</dbReference>
<dbReference type="InterPro" id="IPR043764">
    <property type="entry name" value="DUF5710"/>
</dbReference>
<dbReference type="RefSeq" id="WP_015892871.1">
    <property type="nucleotide sequence ID" value="NC_012491.1"/>
</dbReference>
<dbReference type="HOGENOM" id="CLU_3395441_0_0_9"/>
<dbReference type="EMBL" id="AP008955">
    <property type="protein sequence ID" value="BAH45610.1"/>
    <property type="molecule type" value="Genomic_DNA"/>
</dbReference>
<dbReference type="KEGG" id="bbe:BBR47_46330"/>
<gene>
    <name evidence="2" type="ordered locus">BBR47_46330</name>
</gene>
<evidence type="ECO:0000259" key="1">
    <source>
        <dbReference type="Pfam" id="PF18974"/>
    </source>
</evidence>
<accession>C0ZJN5</accession>
<reference evidence="2 3" key="1">
    <citation type="submission" date="2005-03" db="EMBL/GenBank/DDBJ databases">
        <title>Brevibacillus brevis strain 47, complete genome.</title>
        <authorList>
            <person name="Hosoyama A."/>
            <person name="Yamada R."/>
            <person name="Hongo Y."/>
            <person name="Terui Y."/>
            <person name="Ankai A."/>
            <person name="Masuyama W."/>
            <person name="Sekiguchi M."/>
            <person name="Takeda T."/>
            <person name="Asano K."/>
            <person name="Ohji S."/>
            <person name="Ichikawa N."/>
            <person name="Narita S."/>
            <person name="Aoki N."/>
            <person name="Miura H."/>
            <person name="Matsushita S."/>
            <person name="Sekigawa T."/>
            <person name="Yamagata H."/>
            <person name="Yoshikawa H."/>
            <person name="Udaka S."/>
            <person name="Tanikawa S."/>
            <person name="Fujita N."/>
        </authorList>
    </citation>
    <scope>NUCLEOTIDE SEQUENCE [LARGE SCALE GENOMIC DNA]</scope>
    <source>
        <strain evidence="3">47 / JCM 6285 / NBRC 100599</strain>
    </source>
</reference>
<dbReference type="AlphaFoldDB" id="C0ZJN5"/>
<protein>
    <recommendedName>
        <fullName evidence="1">DUF5710 domain-containing protein</fullName>
    </recommendedName>
</protein>
<dbReference type="Pfam" id="PF18974">
    <property type="entry name" value="DUF5710"/>
    <property type="match status" value="1"/>
</dbReference>